<dbReference type="InterPro" id="IPR006525">
    <property type="entry name" value="Cystatin-related_pln"/>
</dbReference>
<dbReference type="InterPro" id="IPR046350">
    <property type="entry name" value="Cystatin_sf"/>
</dbReference>
<dbReference type="GO" id="GO:0004869">
    <property type="term" value="F:cysteine-type endopeptidase inhibitor activity"/>
    <property type="evidence" value="ECO:0007669"/>
    <property type="project" value="UniProtKB-KW"/>
</dbReference>
<dbReference type="Gene3D" id="3.10.450.10">
    <property type="match status" value="3"/>
</dbReference>
<evidence type="ECO:0000313" key="4">
    <source>
        <dbReference type="EMBL" id="CAE6244474.1"/>
    </source>
</evidence>
<gene>
    <name evidence="4" type="ORF">AARE701A_LOCUS21690</name>
</gene>
<dbReference type="NCBIfam" id="TIGR01638">
    <property type="entry name" value="Atha_cystat_rel"/>
    <property type="match status" value="1"/>
</dbReference>
<accession>A0A8S2B3M5</accession>
<sequence>MVVSGLMEVNRRPLKIPKLNKGCEGSKSSSKQLKLGEVEDDEYLRQYLLFHYEFHKSEGFTVDWEQYDYAFHIRSLDTSPPISQTRTNAEVINDVTLFAIEKHNEAHGTKIVFVEHVSANFNFASGLLCWLTFWATDMASSAPESKIYQVKVWRRGKQFDIPIFRLKPKDEEMDSVEVEPPTPMHYDDYDKPPVVFVRAGPEDGVPFVFDRTGALLNGSDQIMVDSVLLEDNCRPLKIPKLHEACEGSKSSSKQLKLGKVEDDEYLRQYLLFHYEFHKSEGFTVDWGKYDYMFHIRSLETSPPISDTRTNADVIHDVTLFAIEKHNEAHGTKLVFVEHVSANFKFANGLLCWLTFWATDMASSTPESKIYQVKVWRRGKEFKIPIFRIKPKDEEMDYVEVEPPTPMPYDDYDKPPVVFLRAGPEDGVPFVFDRTGALLDDYRSGLVPDTFFVDQGKKMTIDYEICSDPFDSRCVLATSMYPPGAEPKKAKRFLEKIRGKEVDMIQNYTRDEEFYLINDQIKKSQGFDVDFSMFRVLFDFYPSLLDESNATKKPETDREYFGRLANEAIEDYNKRERTSFEFVEVEKVNVHLGSGYIYFITFVVKDPCDDDNQTKIFQAKVHNVLCREIAHCFCRPKPEQQGTLSQN</sequence>
<dbReference type="SUPFAM" id="SSF54403">
    <property type="entry name" value="Cystatin/monellin"/>
    <property type="match status" value="2"/>
</dbReference>
<dbReference type="PANTHER" id="PTHR31228:SF22">
    <property type="entry name" value="CYSTATIN_MONELLIN SUPERFAMILY PROTEIN"/>
    <property type="match status" value="1"/>
</dbReference>
<evidence type="ECO:0000259" key="3">
    <source>
        <dbReference type="Pfam" id="PF00031"/>
    </source>
</evidence>
<evidence type="ECO:0000256" key="1">
    <source>
        <dbReference type="ARBA" id="ARBA00022690"/>
    </source>
</evidence>
<reference evidence="4" key="1">
    <citation type="submission" date="2021-01" db="EMBL/GenBank/DDBJ databases">
        <authorList>
            <person name="Bezrukov I."/>
        </authorList>
    </citation>
    <scope>NUCLEOTIDE SEQUENCE</scope>
</reference>
<proteinExistence type="predicted"/>
<evidence type="ECO:0000256" key="2">
    <source>
        <dbReference type="ARBA" id="ARBA00022704"/>
    </source>
</evidence>
<keyword evidence="1" id="KW-0646">Protease inhibitor</keyword>
<dbReference type="AlphaFoldDB" id="A0A8S2B3M5"/>
<dbReference type="Proteomes" id="UP000682877">
    <property type="component" value="Chromosome 8"/>
</dbReference>
<organism evidence="4 5">
    <name type="scientific">Arabidopsis arenosa</name>
    <name type="common">Sand rock-cress</name>
    <name type="synonym">Cardaminopsis arenosa</name>
    <dbReference type="NCBI Taxonomy" id="38785"/>
    <lineage>
        <taxon>Eukaryota</taxon>
        <taxon>Viridiplantae</taxon>
        <taxon>Streptophyta</taxon>
        <taxon>Embryophyta</taxon>
        <taxon>Tracheophyta</taxon>
        <taxon>Spermatophyta</taxon>
        <taxon>Magnoliopsida</taxon>
        <taxon>eudicotyledons</taxon>
        <taxon>Gunneridae</taxon>
        <taxon>Pentapetalae</taxon>
        <taxon>rosids</taxon>
        <taxon>malvids</taxon>
        <taxon>Brassicales</taxon>
        <taxon>Brassicaceae</taxon>
        <taxon>Camelineae</taxon>
        <taxon>Arabidopsis</taxon>
    </lineage>
</organism>
<evidence type="ECO:0000313" key="5">
    <source>
        <dbReference type="Proteomes" id="UP000682877"/>
    </source>
</evidence>
<name>A0A8S2B3M5_ARAAE</name>
<keyword evidence="5" id="KW-1185">Reference proteome</keyword>
<feature type="domain" description="Cystatin" evidence="3">
    <location>
        <begin position="556"/>
        <end position="622"/>
    </location>
</feature>
<dbReference type="Pfam" id="PF00031">
    <property type="entry name" value="Cystatin"/>
    <property type="match status" value="1"/>
</dbReference>
<protein>
    <recommendedName>
        <fullName evidence="3">Cystatin domain-containing protein</fullName>
    </recommendedName>
</protein>
<dbReference type="PANTHER" id="PTHR31228">
    <property type="entry name" value="CYSTATIN/MONELLIN SUPERFAMILY PROTEIN"/>
    <property type="match status" value="1"/>
</dbReference>
<keyword evidence="2" id="KW-0789">Thiol protease inhibitor</keyword>
<dbReference type="InterPro" id="IPR000010">
    <property type="entry name" value="Cystatin_dom"/>
</dbReference>
<dbReference type="EMBL" id="LR999458">
    <property type="protein sequence ID" value="CAE6244474.1"/>
    <property type="molecule type" value="Genomic_DNA"/>
</dbReference>